<name>A0A8S0S944_OLEEU</name>
<evidence type="ECO:0000313" key="2">
    <source>
        <dbReference type="Proteomes" id="UP000594638"/>
    </source>
</evidence>
<evidence type="ECO:0000313" key="1">
    <source>
        <dbReference type="EMBL" id="CAA2988019.1"/>
    </source>
</evidence>
<proteinExistence type="predicted"/>
<accession>A0A8S0S944</accession>
<gene>
    <name evidence="1" type="ORF">OLEA9_A024203</name>
</gene>
<keyword evidence="2" id="KW-1185">Reference proteome</keyword>
<dbReference type="AlphaFoldDB" id="A0A8S0S944"/>
<organism evidence="1 2">
    <name type="scientific">Olea europaea subsp. europaea</name>
    <dbReference type="NCBI Taxonomy" id="158383"/>
    <lineage>
        <taxon>Eukaryota</taxon>
        <taxon>Viridiplantae</taxon>
        <taxon>Streptophyta</taxon>
        <taxon>Embryophyta</taxon>
        <taxon>Tracheophyta</taxon>
        <taxon>Spermatophyta</taxon>
        <taxon>Magnoliopsida</taxon>
        <taxon>eudicotyledons</taxon>
        <taxon>Gunneridae</taxon>
        <taxon>Pentapetalae</taxon>
        <taxon>asterids</taxon>
        <taxon>lamiids</taxon>
        <taxon>Lamiales</taxon>
        <taxon>Oleaceae</taxon>
        <taxon>Oleeae</taxon>
        <taxon>Olea</taxon>
    </lineage>
</organism>
<dbReference type="EMBL" id="CACTIH010003962">
    <property type="protein sequence ID" value="CAA2988019.1"/>
    <property type="molecule type" value="Genomic_DNA"/>
</dbReference>
<dbReference type="Proteomes" id="UP000594638">
    <property type="component" value="Unassembled WGS sequence"/>
</dbReference>
<sequence>MVGTQPDFQAVFGTRCAGHVRATARTQPDFQAFLGSFLGTMSKSCPGRVLTAARILPDFQAFLSNFWDTVCRPCPGPIGTQPNFQAFLGNFWDTVRRPHLRRVLVMAAPYPGSGRDAGTFSSILRHFKAHDVQAMLGMQARFQAFLYSFWDKCAGHVRDAPTRGKDAG</sequence>
<dbReference type="Gramene" id="OE9A024203T1">
    <property type="protein sequence ID" value="OE9A024203C1"/>
    <property type="gene ID" value="OE9A024203"/>
</dbReference>
<comment type="caution">
    <text evidence="1">The sequence shown here is derived from an EMBL/GenBank/DDBJ whole genome shotgun (WGS) entry which is preliminary data.</text>
</comment>
<reference evidence="1 2" key="1">
    <citation type="submission" date="2019-12" db="EMBL/GenBank/DDBJ databases">
        <authorList>
            <person name="Alioto T."/>
            <person name="Alioto T."/>
            <person name="Gomez Garrido J."/>
        </authorList>
    </citation>
    <scope>NUCLEOTIDE SEQUENCE [LARGE SCALE GENOMIC DNA]</scope>
</reference>
<protein>
    <submittedName>
        <fullName evidence="1">Uncharacterized protein</fullName>
    </submittedName>
</protein>